<proteinExistence type="predicted"/>
<evidence type="ECO:0000313" key="1">
    <source>
        <dbReference type="EMBL" id="CAK9105317.1"/>
    </source>
</evidence>
<keyword evidence="2" id="KW-1185">Reference proteome</keyword>
<dbReference type="Proteomes" id="UP001642484">
    <property type="component" value="Unassembled WGS sequence"/>
</dbReference>
<accession>A0ABP0RXQ1</accession>
<evidence type="ECO:0000313" key="2">
    <source>
        <dbReference type="Proteomes" id="UP001642484"/>
    </source>
</evidence>
<dbReference type="EMBL" id="CAXAMN010026717">
    <property type="protein sequence ID" value="CAK9105317.1"/>
    <property type="molecule type" value="Genomic_DNA"/>
</dbReference>
<name>A0ABP0RXQ1_9DINO</name>
<reference evidence="1 2" key="1">
    <citation type="submission" date="2024-02" db="EMBL/GenBank/DDBJ databases">
        <authorList>
            <person name="Chen Y."/>
            <person name="Shah S."/>
            <person name="Dougan E. K."/>
            <person name="Thang M."/>
            <person name="Chan C."/>
        </authorList>
    </citation>
    <scope>NUCLEOTIDE SEQUENCE [LARGE SCALE GENOMIC DNA]</scope>
</reference>
<protein>
    <submittedName>
        <fullName evidence="1">Uncharacterized protein</fullName>
    </submittedName>
</protein>
<gene>
    <name evidence="1" type="ORF">CCMP2556_LOCUS49294</name>
</gene>
<comment type="caution">
    <text evidence="1">The sequence shown here is derived from an EMBL/GenBank/DDBJ whole genome shotgun (WGS) entry which is preliminary data.</text>
</comment>
<organism evidence="1 2">
    <name type="scientific">Durusdinium trenchii</name>
    <dbReference type="NCBI Taxonomy" id="1381693"/>
    <lineage>
        <taxon>Eukaryota</taxon>
        <taxon>Sar</taxon>
        <taxon>Alveolata</taxon>
        <taxon>Dinophyceae</taxon>
        <taxon>Suessiales</taxon>
        <taxon>Symbiodiniaceae</taxon>
        <taxon>Durusdinium</taxon>
    </lineage>
</organism>
<sequence length="129" mass="14110">MTVVHGTVVQGTVVGQPVVWEDRWGYPVGQPVGPVVTDDQGAQSGWFLYAIGWALCCCFGPVGPIFWLVVGCRHFCKPEEERKRLPQEGQVASVSLVTALLTMALNLVLMTMLLGMMPSSVSRSADRFR</sequence>